<organism evidence="1 2">
    <name type="scientific">Candidatus Uhrbacteria bacterium RIFCSPHIGHO2_12_FULL_57_11</name>
    <dbReference type="NCBI Taxonomy" id="1802398"/>
    <lineage>
        <taxon>Bacteria</taxon>
        <taxon>Candidatus Uhriibacteriota</taxon>
    </lineage>
</organism>
<sequence>MEEDQPALEMKMQTGDVEAAKRYVDLIVEQLETEGEISSKEAQHLTEGVREEFVKPLLEQMGYFRDQTPGKGMENIEAFHEFARRSIRNRLHRAAEVKRRAA</sequence>
<name>A0A1F7UPD4_9BACT</name>
<protein>
    <submittedName>
        <fullName evidence="1">Uncharacterized protein</fullName>
    </submittedName>
</protein>
<comment type="caution">
    <text evidence="1">The sequence shown here is derived from an EMBL/GenBank/DDBJ whole genome shotgun (WGS) entry which is preliminary data.</text>
</comment>
<evidence type="ECO:0000313" key="2">
    <source>
        <dbReference type="Proteomes" id="UP000176598"/>
    </source>
</evidence>
<dbReference type="AlphaFoldDB" id="A0A1F7UPD4"/>
<dbReference type="EMBL" id="MGEG01000010">
    <property type="protein sequence ID" value="OGL79568.1"/>
    <property type="molecule type" value="Genomic_DNA"/>
</dbReference>
<accession>A0A1F7UPD4</accession>
<evidence type="ECO:0000313" key="1">
    <source>
        <dbReference type="EMBL" id="OGL79568.1"/>
    </source>
</evidence>
<gene>
    <name evidence="1" type="ORF">A3F28_02030</name>
</gene>
<reference evidence="1 2" key="1">
    <citation type="journal article" date="2016" name="Nat. Commun.">
        <title>Thousands of microbial genomes shed light on interconnected biogeochemical processes in an aquifer system.</title>
        <authorList>
            <person name="Anantharaman K."/>
            <person name="Brown C.T."/>
            <person name="Hug L.A."/>
            <person name="Sharon I."/>
            <person name="Castelle C.J."/>
            <person name="Probst A.J."/>
            <person name="Thomas B.C."/>
            <person name="Singh A."/>
            <person name="Wilkins M.J."/>
            <person name="Karaoz U."/>
            <person name="Brodie E.L."/>
            <person name="Williams K.H."/>
            <person name="Hubbard S.S."/>
            <person name="Banfield J.F."/>
        </authorList>
    </citation>
    <scope>NUCLEOTIDE SEQUENCE [LARGE SCALE GENOMIC DNA]</scope>
</reference>
<proteinExistence type="predicted"/>
<dbReference type="Proteomes" id="UP000176598">
    <property type="component" value="Unassembled WGS sequence"/>
</dbReference>